<dbReference type="InterPro" id="IPR057227">
    <property type="entry name" value="DUF7905"/>
</dbReference>
<evidence type="ECO:0000313" key="3">
    <source>
        <dbReference type="EMBL" id="KAG1549653.1"/>
    </source>
</evidence>
<name>A0A9P6YJ98_RHIOR</name>
<reference evidence="3" key="1">
    <citation type="journal article" date="2020" name="Microb. Genom.">
        <title>Genetic diversity of clinical and environmental Mucorales isolates obtained from an investigation of mucormycosis cases among solid organ transplant recipients.</title>
        <authorList>
            <person name="Nguyen M.H."/>
            <person name="Kaul D."/>
            <person name="Muto C."/>
            <person name="Cheng S.J."/>
            <person name="Richter R.A."/>
            <person name="Bruno V.M."/>
            <person name="Liu G."/>
            <person name="Beyhan S."/>
            <person name="Sundermann A.J."/>
            <person name="Mounaud S."/>
            <person name="Pasculle A.W."/>
            <person name="Nierman W.C."/>
            <person name="Driscoll E."/>
            <person name="Cumbie R."/>
            <person name="Clancy C.J."/>
            <person name="Dupont C.L."/>
        </authorList>
    </citation>
    <scope>NUCLEOTIDE SEQUENCE</scope>
    <source>
        <strain evidence="3">GL16</strain>
    </source>
</reference>
<dbReference type="Pfam" id="PF25482">
    <property type="entry name" value="DUF7905"/>
    <property type="match status" value="1"/>
</dbReference>
<dbReference type="Proteomes" id="UP000717996">
    <property type="component" value="Unassembled WGS sequence"/>
</dbReference>
<organism evidence="3 4">
    <name type="scientific">Rhizopus oryzae</name>
    <name type="common">Mucormycosis agent</name>
    <name type="synonym">Rhizopus arrhizus var. delemar</name>
    <dbReference type="NCBI Taxonomy" id="64495"/>
    <lineage>
        <taxon>Eukaryota</taxon>
        <taxon>Fungi</taxon>
        <taxon>Fungi incertae sedis</taxon>
        <taxon>Mucoromycota</taxon>
        <taxon>Mucoromycotina</taxon>
        <taxon>Mucoromycetes</taxon>
        <taxon>Mucorales</taxon>
        <taxon>Mucorineae</taxon>
        <taxon>Rhizopodaceae</taxon>
        <taxon>Rhizopus</taxon>
    </lineage>
</organism>
<comment type="caution">
    <text evidence="3">The sequence shown here is derived from an EMBL/GenBank/DDBJ whole genome shotgun (WGS) entry which is preliminary data.</text>
</comment>
<feature type="compositionally biased region" description="Polar residues" evidence="1">
    <location>
        <begin position="38"/>
        <end position="58"/>
    </location>
</feature>
<sequence length="674" mass="78339">MTGRFDQQRENDDSSDDEGWRDPRLEQAPPGLPRSLFDDSSTLVSGRSNTRASSTADSFSIERTRPSGLPGDYWVLPPHCTPLQILGSKKSRMSEIARATGVYLAYNSSLHQIDIWGDTEARDKAKRHLTLLANRITEEDPTPSRTTKKWSRPERELTEKEKRREEKRQQRILEEKRYLGEPAEKQSYHSVYYIPQDGSVSIAHLLGNNESYLNEIRIDCKTFIEYDPQSGVFRLSAGEEENVRMASSRLRNWHLRCSRVPEGGKARLMQQPTGNLMLKYRKLPSDFVLCEYVSPDIEKVLREKQRIFETISTGLYVKHDLINFTDVNPTQCELPERVKSLDERNEKVIESILDSGLESLRLKDWDIRMKIRYGTICLIDFPKKDNRNLTIEKVSDKMFKKPEFNSALAPCISKTRENLDSLFEYLGAHGQEFSDNPRTSFVIIADQHPVAAPPKESRKREMNRGEMWRTRMEVAFTDKGERGLWSTVTECTDLVDISCFDPERPYSWDLKLQYARRLPSDDMNAPHEKFSHNLRLNPNGRLILVSVLDYNPETVTQKTKWRYSWNDFIVEICKEELWDFTRIEREDKALPLDLSSVDPHRSQYKVSMYREAWLDRLAENLCLRVGEAPSWNLRQFLGTEEENVRSLIDHAKNFGKILANEVPVYYGQSFDSLV</sequence>
<dbReference type="AlphaFoldDB" id="A0A9P6YJ98"/>
<evidence type="ECO:0000259" key="2">
    <source>
        <dbReference type="Pfam" id="PF25482"/>
    </source>
</evidence>
<feature type="compositionally biased region" description="Basic and acidic residues" evidence="1">
    <location>
        <begin position="151"/>
        <end position="169"/>
    </location>
</feature>
<dbReference type="EMBL" id="JAANIT010000268">
    <property type="protein sequence ID" value="KAG1549653.1"/>
    <property type="molecule type" value="Genomic_DNA"/>
</dbReference>
<evidence type="ECO:0000313" key="4">
    <source>
        <dbReference type="Proteomes" id="UP000717996"/>
    </source>
</evidence>
<feature type="domain" description="DUF7905" evidence="2">
    <location>
        <begin position="333"/>
        <end position="642"/>
    </location>
</feature>
<dbReference type="OrthoDB" id="4739136at2759"/>
<proteinExistence type="predicted"/>
<feature type="compositionally biased region" description="Basic and acidic residues" evidence="1">
    <location>
        <begin position="1"/>
        <end position="25"/>
    </location>
</feature>
<evidence type="ECO:0000256" key="1">
    <source>
        <dbReference type="SAM" id="MobiDB-lite"/>
    </source>
</evidence>
<accession>A0A9P6YJ98</accession>
<feature type="region of interest" description="Disordered" evidence="1">
    <location>
        <begin position="138"/>
        <end position="169"/>
    </location>
</feature>
<feature type="region of interest" description="Disordered" evidence="1">
    <location>
        <begin position="1"/>
        <end position="63"/>
    </location>
</feature>
<protein>
    <recommendedName>
        <fullName evidence="2">DUF7905 domain-containing protein</fullName>
    </recommendedName>
</protein>
<gene>
    <name evidence="3" type="ORF">G6F51_002928</name>
</gene>